<reference evidence="1" key="1">
    <citation type="submission" date="2025-08" db="UniProtKB">
        <authorList>
            <consortium name="Ensembl"/>
        </authorList>
    </citation>
    <scope>IDENTIFICATION</scope>
</reference>
<dbReference type="Ensembl" id="ENSAMXT00005025437.1">
    <property type="protein sequence ID" value="ENSAMXP00005023030.1"/>
    <property type="gene ID" value="ENSAMXG00005011863.1"/>
</dbReference>
<proteinExistence type="predicted"/>
<dbReference type="Proteomes" id="UP000694621">
    <property type="component" value="Unplaced"/>
</dbReference>
<accession>A0A8B9R7D0</accession>
<dbReference type="AlphaFoldDB" id="A0A8B9R7D0"/>
<organism evidence="1 2">
    <name type="scientific">Astyanax mexicanus</name>
    <name type="common">Blind cave fish</name>
    <name type="synonym">Astyanax fasciatus mexicanus</name>
    <dbReference type="NCBI Taxonomy" id="7994"/>
    <lineage>
        <taxon>Eukaryota</taxon>
        <taxon>Metazoa</taxon>
        <taxon>Chordata</taxon>
        <taxon>Craniata</taxon>
        <taxon>Vertebrata</taxon>
        <taxon>Euteleostomi</taxon>
        <taxon>Actinopterygii</taxon>
        <taxon>Neopterygii</taxon>
        <taxon>Teleostei</taxon>
        <taxon>Ostariophysi</taxon>
        <taxon>Characiformes</taxon>
        <taxon>Characoidei</taxon>
        <taxon>Acestrorhamphidae</taxon>
        <taxon>Acestrorhamphinae</taxon>
        <taxon>Astyanax</taxon>
    </lineage>
</organism>
<evidence type="ECO:0000313" key="2">
    <source>
        <dbReference type="Proteomes" id="UP000694621"/>
    </source>
</evidence>
<sequence length="53" mass="6212">QSIYIMQYYDFWHVTAHFSLDLLLACIPSPCRDNGHPGRHRLPENCSFTFVTL</sequence>
<name>A0A8B9R7D0_ASTMX</name>
<evidence type="ECO:0000313" key="1">
    <source>
        <dbReference type="Ensembl" id="ENSAMXP00005023030.1"/>
    </source>
</evidence>
<protein>
    <submittedName>
        <fullName evidence="1">Uncharacterized protein</fullName>
    </submittedName>
</protein>
<dbReference type="OrthoDB" id="9643689at2759"/>